<organism evidence="1 2">
    <name type="scientific">Heyndrickxia shackletonii</name>
    <dbReference type="NCBI Taxonomy" id="157838"/>
    <lineage>
        <taxon>Bacteria</taxon>
        <taxon>Bacillati</taxon>
        <taxon>Bacillota</taxon>
        <taxon>Bacilli</taxon>
        <taxon>Bacillales</taxon>
        <taxon>Bacillaceae</taxon>
        <taxon>Heyndrickxia</taxon>
    </lineage>
</organism>
<comment type="caution">
    <text evidence="1">The sequence shown here is derived from an EMBL/GenBank/DDBJ whole genome shotgun (WGS) entry which is preliminary data.</text>
</comment>
<evidence type="ECO:0000313" key="1">
    <source>
        <dbReference type="EMBL" id="KQL52860.1"/>
    </source>
</evidence>
<proteinExistence type="predicted"/>
<gene>
    <name evidence="1" type="ORF">AN964_04560</name>
</gene>
<dbReference type="PATRIC" id="fig|157838.3.peg.1014"/>
<protein>
    <submittedName>
        <fullName evidence="1">Uncharacterized protein</fullName>
    </submittedName>
</protein>
<dbReference type="Proteomes" id="UP000051888">
    <property type="component" value="Unassembled WGS sequence"/>
</dbReference>
<name>A0A0Q3WPY3_9BACI</name>
<accession>A0A0Q3WPY3</accession>
<dbReference type="STRING" id="157838.AN964_04560"/>
<dbReference type="RefSeq" id="WP_055738569.1">
    <property type="nucleotide sequence ID" value="NZ_JAAIWL010000018.1"/>
</dbReference>
<dbReference type="AlphaFoldDB" id="A0A0Q3WPY3"/>
<sequence length="86" mass="9729">MPEKSLCKGCSQTVHVAKKEIAALLEMQTKSFSDLVTDAIYQERLEKCNHCPNLLYGTTCQYCGCLVQYKAKFPDKHCASPDNPQW</sequence>
<evidence type="ECO:0000313" key="2">
    <source>
        <dbReference type="Proteomes" id="UP000051888"/>
    </source>
</evidence>
<dbReference type="EMBL" id="LJJC01000004">
    <property type="protein sequence ID" value="KQL52860.1"/>
    <property type="molecule type" value="Genomic_DNA"/>
</dbReference>
<reference evidence="1 2" key="1">
    <citation type="submission" date="2015-09" db="EMBL/GenBank/DDBJ databases">
        <title>Genome sequencing project for genomic taxonomy and phylogenomics of Bacillus-like bacteria.</title>
        <authorList>
            <person name="Liu B."/>
            <person name="Wang J."/>
            <person name="Zhu Y."/>
            <person name="Liu G."/>
            <person name="Chen Q."/>
            <person name="Chen Z."/>
            <person name="Lan J."/>
            <person name="Che J."/>
            <person name="Ge C."/>
            <person name="Shi H."/>
            <person name="Pan Z."/>
            <person name="Liu X."/>
        </authorList>
    </citation>
    <scope>NUCLEOTIDE SEQUENCE [LARGE SCALE GENOMIC DNA]</scope>
    <source>
        <strain evidence="1 2">LMG 18435</strain>
    </source>
</reference>
<dbReference type="OrthoDB" id="7061841at2"/>
<keyword evidence="2" id="KW-1185">Reference proteome</keyword>